<sequence length="132" mass="15308">MEIHGYFLLNRIVLCVYLNFPFINICGLYEQLVEVLLVLDEILKGNLVCWNSLIDGYMHTCVIYEYLVEALSMSDDVYDLDKHGVCLNFLIIGSMHIDCFLKELQMDGFELSKAMTTHRPSVMDLARWVNAY</sequence>
<protein>
    <submittedName>
        <fullName evidence="1">Uncharacterized protein</fullName>
    </submittedName>
</protein>
<name>A0AAP0HRW8_9MAGN</name>
<comment type="caution">
    <text evidence="1">The sequence shown here is derived from an EMBL/GenBank/DDBJ whole genome shotgun (WGS) entry which is preliminary data.</text>
</comment>
<reference evidence="1 2" key="1">
    <citation type="submission" date="2024-01" db="EMBL/GenBank/DDBJ databases">
        <title>Genome assemblies of Stephania.</title>
        <authorList>
            <person name="Yang L."/>
        </authorList>
    </citation>
    <scope>NUCLEOTIDE SEQUENCE [LARGE SCALE GENOMIC DNA]</scope>
    <source>
        <strain evidence="1">YNDBR</strain>
        <tissue evidence="1">Leaf</tissue>
    </source>
</reference>
<dbReference type="AlphaFoldDB" id="A0AAP0HRW8"/>
<keyword evidence="2" id="KW-1185">Reference proteome</keyword>
<gene>
    <name evidence="1" type="ORF">Syun_028181</name>
</gene>
<proteinExistence type="predicted"/>
<accession>A0AAP0HRW8</accession>
<dbReference type="Proteomes" id="UP001420932">
    <property type="component" value="Unassembled WGS sequence"/>
</dbReference>
<evidence type="ECO:0000313" key="1">
    <source>
        <dbReference type="EMBL" id="KAK9093270.1"/>
    </source>
</evidence>
<dbReference type="EMBL" id="JBBNAF010000012">
    <property type="protein sequence ID" value="KAK9093270.1"/>
    <property type="molecule type" value="Genomic_DNA"/>
</dbReference>
<evidence type="ECO:0000313" key="2">
    <source>
        <dbReference type="Proteomes" id="UP001420932"/>
    </source>
</evidence>
<organism evidence="1 2">
    <name type="scientific">Stephania yunnanensis</name>
    <dbReference type="NCBI Taxonomy" id="152371"/>
    <lineage>
        <taxon>Eukaryota</taxon>
        <taxon>Viridiplantae</taxon>
        <taxon>Streptophyta</taxon>
        <taxon>Embryophyta</taxon>
        <taxon>Tracheophyta</taxon>
        <taxon>Spermatophyta</taxon>
        <taxon>Magnoliopsida</taxon>
        <taxon>Ranunculales</taxon>
        <taxon>Menispermaceae</taxon>
        <taxon>Menispermoideae</taxon>
        <taxon>Cissampelideae</taxon>
        <taxon>Stephania</taxon>
    </lineage>
</organism>